<evidence type="ECO:0000313" key="5">
    <source>
        <dbReference type="Proteomes" id="UP000306509"/>
    </source>
</evidence>
<gene>
    <name evidence="4" type="ORF">DSM106044_00530</name>
</gene>
<keyword evidence="2 4" id="KW-0489">Methyltransferase</keyword>
<dbReference type="GO" id="GO:0008168">
    <property type="term" value="F:methyltransferase activity"/>
    <property type="evidence" value="ECO:0007669"/>
    <property type="project" value="UniProtKB-KW"/>
</dbReference>
<comment type="caution">
    <text evidence="4">The sequence shown here is derived from an EMBL/GenBank/DDBJ whole genome shotgun (WGS) entry which is preliminary data.</text>
</comment>
<evidence type="ECO:0000313" key="4">
    <source>
        <dbReference type="EMBL" id="TLD02551.1"/>
    </source>
</evidence>
<comment type="similarity">
    <text evidence="1">Belongs to the trimethylamine methyltransferase family.</text>
</comment>
<dbReference type="Pfam" id="PF06253">
    <property type="entry name" value="MTTB"/>
    <property type="match status" value="1"/>
</dbReference>
<name>A0A4U8QC08_9FIRM</name>
<evidence type="ECO:0000256" key="1">
    <source>
        <dbReference type="ARBA" id="ARBA00007137"/>
    </source>
</evidence>
<evidence type="ECO:0000256" key="2">
    <source>
        <dbReference type="ARBA" id="ARBA00022603"/>
    </source>
</evidence>
<sequence>MRKIISSIEVLSPTEIQMIHDSSIQILETIGIHVPCKEVLDLCSELGGNVDYEKEILRIPENAMVTVLDTIKKRNQQSFETESLKNDIQAHISTQVFYTDYNTKTSRYGIRKDNLKGFALLEHLENFPYSSPVVVPSDVPDQISDLINYQDIYKYSSKPGGTYVLTPLSAKYILELNKLMGKESNYLLETITPLSFKKDTLEMALLFAKNGGSLSLGPMGMSAATSPASIAGTLTLENAEIIASMFIAFALNGQISNYSAPVHSMDLKTTLCSFGSPNQALFGIAVGQMSRFYGVTGMSNAGLTDALMPDFQAGIEKGLTAAFNFLSGTRSMGAQGIVGADQGISLEQLALDNEWINYYNYITKGFEVSEDSIGLDVIREVGIRGNFLSEEHTLDWMHESYFQPGLFLRDNWTNWTGGSQKELLERAHDLVETATDGYLNREPVISESICEEIDRIIADAREEIL</sequence>
<evidence type="ECO:0000256" key="3">
    <source>
        <dbReference type="ARBA" id="ARBA00022679"/>
    </source>
</evidence>
<organism evidence="4 5">
    <name type="scientific">Robinsoniella peoriensis</name>
    <dbReference type="NCBI Taxonomy" id="180332"/>
    <lineage>
        <taxon>Bacteria</taxon>
        <taxon>Bacillati</taxon>
        <taxon>Bacillota</taxon>
        <taxon>Clostridia</taxon>
        <taxon>Lachnospirales</taxon>
        <taxon>Lachnospiraceae</taxon>
        <taxon>Robinsoniella</taxon>
    </lineage>
</organism>
<dbReference type="GO" id="GO:0032259">
    <property type="term" value="P:methylation"/>
    <property type="evidence" value="ECO:0007669"/>
    <property type="project" value="UniProtKB-KW"/>
</dbReference>
<dbReference type="EMBL" id="QGQD01000012">
    <property type="protein sequence ID" value="TLD02551.1"/>
    <property type="molecule type" value="Genomic_DNA"/>
</dbReference>
<dbReference type="InterPro" id="IPR010426">
    <property type="entry name" value="MTTB_MeTrfase"/>
</dbReference>
<keyword evidence="3 4" id="KW-0808">Transferase</keyword>
<dbReference type="AlphaFoldDB" id="A0A4U8QC08"/>
<protein>
    <submittedName>
        <fullName evidence="4">Trimethylamine:corrinoid methyltransferase</fullName>
    </submittedName>
</protein>
<dbReference type="STRING" id="180332.GCA_000797495_00873"/>
<dbReference type="GO" id="GO:0015948">
    <property type="term" value="P:methanogenesis"/>
    <property type="evidence" value="ECO:0007669"/>
    <property type="project" value="InterPro"/>
</dbReference>
<reference evidence="4 5" key="1">
    <citation type="journal article" date="2019" name="Anaerobe">
        <title>Detection of Robinsoniella peoriensis in multiple bone samples of a trauma patient.</title>
        <authorList>
            <person name="Schrottner P."/>
            <person name="Hartwich K."/>
            <person name="Bunk B."/>
            <person name="Schober I."/>
            <person name="Helbig S."/>
            <person name="Rudolph W.W."/>
            <person name="Gunzer F."/>
        </authorList>
    </citation>
    <scope>NUCLEOTIDE SEQUENCE [LARGE SCALE GENOMIC DNA]</scope>
    <source>
        <strain evidence="4 5">DSM 106044</strain>
    </source>
</reference>
<proteinExistence type="inferred from homology"/>
<accession>A0A4U8QC08</accession>
<keyword evidence="5" id="KW-1185">Reference proteome</keyword>
<dbReference type="Proteomes" id="UP000306509">
    <property type="component" value="Unassembled WGS sequence"/>
</dbReference>
<dbReference type="InterPro" id="IPR038601">
    <property type="entry name" value="MttB-like_sf"/>
</dbReference>
<dbReference type="RefSeq" id="WP_138001720.1">
    <property type="nucleotide sequence ID" value="NZ_QGQD01000012.1"/>
</dbReference>
<dbReference type="Gene3D" id="3.20.20.480">
    <property type="entry name" value="Trimethylamine methyltransferase-like"/>
    <property type="match status" value="1"/>
</dbReference>